<protein>
    <submittedName>
        <fullName evidence="2">Uncharacterized protein</fullName>
    </submittedName>
</protein>
<feature type="region of interest" description="Disordered" evidence="1">
    <location>
        <begin position="9"/>
        <end position="30"/>
    </location>
</feature>
<gene>
    <name evidence="2" type="ORF">MCOR_10190</name>
</gene>
<accession>A0A6J8ATX0</accession>
<dbReference type="EMBL" id="CACVKT020001817">
    <property type="protein sequence ID" value="CAC5371887.1"/>
    <property type="molecule type" value="Genomic_DNA"/>
</dbReference>
<sequence length="371" mass="42823">MVGDMVTYVTSEEPSETDNNLYTGTDISPSRNNENDKIVCHRDTKMQLRCDMIKYKSSSMSREQLVKYVCLSLLPTREVLKDLDIKEWLCLIRNVLPLAHIVHDDSCELTALKFCQDLADFRIVNENIPVADINDLGQCILECDGNVDSTTVCECLYRILRKLKFEKSLEASKLQKLFCSYILRCLISAQDNTEPLKFVLREITRNDFFDQTLSYFGQVVKFAVIIDLSENMDIYINMLRDADSFEREENFSYCFDFYLTNLEITNTINLSLPILLLDTLEHYAFDEHLTIEHLESIDSSSDEILQCLSQSCQILETVAFSLKFIVALAFIRKFMSLFVDLLESTKYDCCCFSTHCSSTWIRSVLICSLLI</sequence>
<organism evidence="2 3">
    <name type="scientific">Mytilus coruscus</name>
    <name type="common">Sea mussel</name>
    <dbReference type="NCBI Taxonomy" id="42192"/>
    <lineage>
        <taxon>Eukaryota</taxon>
        <taxon>Metazoa</taxon>
        <taxon>Spiralia</taxon>
        <taxon>Lophotrochozoa</taxon>
        <taxon>Mollusca</taxon>
        <taxon>Bivalvia</taxon>
        <taxon>Autobranchia</taxon>
        <taxon>Pteriomorphia</taxon>
        <taxon>Mytilida</taxon>
        <taxon>Mytiloidea</taxon>
        <taxon>Mytilidae</taxon>
        <taxon>Mytilinae</taxon>
        <taxon>Mytilus</taxon>
    </lineage>
</organism>
<evidence type="ECO:0000256" key="1">
    <source>
        <dbReference type="SAM" id="MobiDB-lite"/>
    </source>
</evidence>
<evidence type="ECO:0000313" key="3">
    <source>
        <dbReference type="Proteomes" id="UP000507470"/>
    </source>
</evidence>
<dbReference type="AlphaFoldDB" id="A0A6J8ATX0"/>
<name>A0A6J8ATX0_MYTCO</name>
<evidence type="ECO:0000313" key="2">
    <source>
        <dbReference type="EMBL" id="CAC5371887.1"/>
    </source>
</evidence>
<keyword evidence="3" id="KW-1185">Reference proteome</keyword>
<dbReference type="Proteomes" id="UP000507470">
    <property type="component" value="Unassembled WGS sequence"/>
</dbReference>
<proteinExistence type="predicted"/>
<reference evidence="2 3" key="1">
    <citation type="submission" date="2020-06" db="EMBL/GenBank/DDBJ databases">
        <authorList>
            <person name="Li R."/>
            <person name="Bekaert M."/>
        </authorList>
    </citation>
    <scope>NUCLEOTIDE SEQUENCE [LARGE SCALE GENOMIC DNA]</scope>
    <source>
        <strain evidence="3">wild</strain>
    </source>
</reference>